<evidence type="ECO:0000256" key="2">
    <source>
        <dbReference type="ARBA" id="ARBA00023125"/>
    </source>
</evidence>
<protein>
    <submittedName>
        <fullName evidence="6">AraC family transcriptional regulator</fullName>
    </submittedName>
</protein>
<dbReference type="OrthoDB" id="2486299at2"/>
<dbReference type="EMBL" id="NMUQ01000003">
    <property type="protein sequence ID" value="OXM13457.1"/>
    <property type="molecule type" value="Genomic_DNA"/>
</dbReference>
<keyword evidence="2" id="KW-0238">DNA-binding</keyword>
<gene>
    <name evidence="6" type="ORF">CGZ75_20645</name>
</gene>
<feature type="transmembrane region" description="Helical" evidence="4">
    <location>
        <begin position="13"/>
        <end position="33"/>
    </location>
</feature>
<dbReference type="SUPFAM" id="SSF46689">
    <property type="entry name" value="Homeodomain-like"/>
    <property type="match status" value="1"/>
</dbReference>
<name>A0A229NU37_9BACL</name>
<proteinExistence type="predicted"/>
<evidence type="ECO:0000313" key="7">
    <source>
        <dbReference type="Proteomes" id="UP000215145"/>
    </source>
</evidence>
<keyword evidence="3" id="KW-0804">Transcription</keyword>
<dbReference type="GO" id="GO:0003700">
    <property type="term" value="F:DNA-binding transcription factor activity"/>
    <property type="evidence" value="ECO:0007669"/>
    <property type="project" value="InterPro"/>
</dbReference>
<evidence type="ECO:0000313" key="6">
    <source>
        <dbReference type="EMBL" id="OXM13457.1"/>
    </source>
</evidence>
<dbReference type="PANTHER" id="PTHR43280:SF28">
    <property type="entry name" value="HTH-TYPE TRANSCRIPTIONAL ACTIVATOR RHAS"/>
    <property type="match status" value="1"/>
</dbReference>
<evidence type="ECO:0000256" key="4">
    <source>
        <dbReference type="SAM" id="Phobius"/>
    </source>
</evidence>
<dbReference type="InterPro" id="IPR018060">
    <property type="entry name" value="HTH_AraC"/>
</dbReference>
<evidence type="ECO:0000256" key="3">
    <source>
        <dbReference type="ARBA" id="ARBA00023163"/>
    </source>
</evidence>
<dbReference type="PROSITE" id="PS01124">
    <property type="entry name" value="HTH_ARAC_FAMILY_2"/>
    <property type="match status" value="1"/>
</dbReference>
<keyword evidence="4" id="KW-0472">Membrane</keyword>
<dbReference type="PANTHER" id="PTHR43280">
    <property type="entry name" value="ARAC-FAMILY TRANSCRIPTIONAL REGULATOR"/>
    <property type="match status" value="1"/>
</dbReference>
<accession>A0A229NU37</accession>
<dbReference type="Pfam" id="PF12833">
    <property type="entry name" value="HTH_18"/>
    <property type="match status" value="1"/>
</dbReference>
<dbReference type="AlphaFoldDB" id="A0A229NU37"/>
<dbReference type="SMART" id="SM00342">
    <property type="entry name" value="HTH_ARAC"/>
    <property type="match status" value="1"/>
</dbReference>
<dbReference type="Proteomes" id="UP000215145">
    <property type="component" value="Unassembled WGS sequence"/>
</dbReference>
<keyword evidence="7" id="KW-1185">Reference proteome</keyword>
<dbReference type="InterPro" id="IPR018062">
    <property type="entry name" value="HTH_AraC-typ_CS"/>
</dbReference>
<dbReference type="PROSITE" id="PS00041">
    <property type="entry name" value="HTH_ARAC_FAMILY_1"/>
    <property type="match status" value="1"/>
</dbReference>
<sequence>MKRLSGGIFQKTFLSYFFLVMIPIIVFTAIGIYRNIKVEQIRLYESHMADARRTSDIMDRQLIELQNAGSMLSQESWVRKRMERSDVFDREFDVLSMMKINKDMKNLFSSLEIVSFGVIVYPEKGLVLSQWGSYSERDFFSEVALFDEKARSKMLDGIRSYRYFDVGEPISIHLWGNTKKVIPVQQSLEVTGKPRATLILFIDNAYLADYLNNYGIIPSGELIVSANDAIVYEHSAGLLAIPEGSPSELKLQSQASNWMYTLTYYDDSLTGLKRWIGSLLALVLSLLAGAVVAYGLAKISYRPLAALLHKLTELGRDDVTPGPVRVGSEYNQIERKFERLMSENQSLHQAMSDYESAARSNLLLRLLKGYFTDDRQSAIFRKFSIGYTEEMYYCTMLLRFHNFGDDTDIASLRRIEMGVIIIAEQMFQRHSLDYHLFEITDADKAIIVSLAQPPVDLGLMDRIMSDISEEMELICGIRPDIRHGAFEKGLIGISKSYYTANESLQMALFKRQHVQDRQEETVISDDRYYYPTDWEVQLISNLKIGNLDTAIRIVSEIKEENERRSLPSASGFRLVTLLMETMLRVLSEMNISSSIYAKQFESRAESADLGAMWGYVFEVCTVICERIQYSNPSSAMEVGNKLLDYVNRNYSQSDVSLKSLAAMIDMSVSSVSKTFKEVAGVNFYDYLSRLRMEKAKELLREVGTDFDTIASKVGYENVYSFKRAFTRYVGIKPAEYIQSNDGTG</sequence>
<dbReference type="InterPro" id="IPR009057">
    <property type="entry name" value="Homeodomain-like_sf"/>
</dbReference>
<dbReference type="RefSeq" id="WP_089526162.1">
    <property type="nucleotide sequence ID" value="NZ_NMUQ01000003.1"/>
</dbReference>
<feature type="transmembrane region" description="Helical" evidence="4">
    <location>
        <begin position="275"/>
        <end position="297"/>
    </location>
</feature>
<reference evidence="6 7" key="1">
    <citation type="submission" date="2017-07" db="EMBL/GenBank/DDBJ databases">
        <title>Paenibacillus herberti R33 genome sequencing and assembly.</title>
        <authorList>
            <person name="Su W."/>
        </authorList>
    </citation>
    <scope>NUCLEOTIDE SEQUENCE [LARGE SCALE GENOMIC DNA]</scope>
    <source>
        <strain evidence="6 7">R33</strain>
    </source>
</reference>
<evidence type="ECO:0000259" key="5">
    <source>
        <dbReference type="PROSITE" id="PS01124"/>
    </source>
</evidence>
<dbReference type="Gene3D" id="1.10.10.60">
    <property type="entry name" value="Homeodomain-like"/>
    <property type="match status" value="2"/>
</dbReference>
<dbReference type="GO" id="GO:0043565">
    <property type="term" value="F:sequence-specific DNA binding"/>
    <property type="evidence" value="ECO:0007669"/>
    <property type="project" value="InterPro"/>
</dbReference>
<comment type="caution">
    <text evidence="6">The sequence shown here is derived from an EMBL/GenBank/DDBJ whole genome shotgun (WGS) entry which is preliminary data.</text>
</comment>
<keyword evidence="4" id="KW-0812">Transmembrane</keyword>
<keyword evidence="1" id="KW-0805">Transcription regulation</keyword>
<organism evidence="6 7">
    <name type="scientific">Paenibacillus herberti</name>
    <dbReference type="NCBI Taxonomy" id="1619309"/>
    <lineage>
        <taxon>Bacteria</taxon>
        <taxon>Bacillati</taxon>
        <taxon>Bacillota</taxon>
        <taxon>Bacilli</taxon>
        <taxon>Bacillales</taxon>
        <taxon>Paenibacillaceae</taxon>
        <taxon>Paenibacillus</taxon>
    </lineage>
</organism>
<feature type="domain" description="HTH araC/xylS-type" evidence="5">
    <location>
        <begin position="640"/>
        <end position="739"/>
    </location>
</feature>
<keyword evidence="4" id="KW-1133">Transmembrane helix</keyword>
<evidence type="ECO:0000256" key="1">
    <source>
        <dbReference type="ARBA" id="ARBA00023015"/>
    </source>
</evidence>